<name>A0AAV5AA05_9AGAM</name>
<evidence type="ECO:0000313" key="1">
    <source>
        <dbReference type="EMBL" id="GJJ10407.1"/>
    </source>
</evidence>
<keyword evidence="2" id="KW-1185">Reference proteome</keyword>
<dbReference type="AlphaFoldDB" id="A0AAV5AA05"/>
<accession>A0AAV5AA05</accession>
<reference evidence="1" key="1">
    <citation type="submission" date="2021-10" db="EMBL/GenBank/DDBJ databases">
        <title>De novo Genome Assembly of Clathrus columnatus (Basidiomycota, Fungi) Using Illumina and Nanopore Sequence Data.</title>
        <authorList>
            <person name="Ogiso-Tanaka E."/>
            <person name="Itagaki H."/>
            <person name="Hosoya T."/>
            <person name="Hosaka K."/>
        </authorList>
    </citation>
    <scope>NUCLEOTIDE SEQUENCE</scope>
    <source>
        <strain evidence="1">MO-923</strain>
    </source>
</reference>
<sequence length="68" mass="7866">MTPRKANTSERITATFSTRTKVNKNRLGTTEKPTVVSRKRVLFQLHNVIKIFHHGINYNSIQTIDIQD</sequence>
<organism evidence="1 2">
    <name type="scientific">Clathrus columnatus</name>
    <dbReference type="NCBI Taxonomy" id="1419009"/>
    <lineage>
        <taxon>Eukaryota</taxon>
        <taxon>Fungi</taxon>
        <taxon>Dikarya</taxon>
        <taxon>Basidiomycota</taxon>
        <taxon>Agaricomycotina</taxon>
        <taxon>Agaricomycetes</taxon>
        <taxon>Phallomycetidae</taxon>
        <taxon>Phallales</taxon>
        <taxon>Clathraceae</taxon>
        <taxon>Clathrus</taxon>
    </lineage>
</organism>
<comment type="caution">
    <text evidence="1">The sequence shown here is derived from an EMBL/GenBank/DDBJ whole genome shotgun (WGS) entry which is preliminary data.</text>
</comment>
<protein>
    <submittedName>
        <fullName evidence="1">Uncharacterized protein</fullName>
    </submittedName>
</protein>
<dbReference type="EMBL" id="BPWL01000005">
    <property type="protein sequence ID" value="GJJ10407.1"/>
    <property type="molecule type" value="Genomic_DNA"/>
</dbReference>
<dbReference type="Proteomes" id="UP001050691">
    <property type="component" value="Unassembled WGS sequence"/>
</dbReference>
<proteinExistence type="predicted"/>
<gene>
    <name evidence="1" type="ORF">Clacol_004633</name>
</gene>
<evidence type="ECO:0000313" key="2">
    <source>
        <dbReference type="Proteomes" id="UP001050691"/>
    </source>
</evidence>